<dbReference type="InterPro" id="IPR002885">
    <property type="entry name" value="PPR_rpt"/>
</dbReference>
<dbReference type="Pfam" id="PF01535">
    <property type="entry name" value="PPR"/>
    <property type="match status" value="1"/>
</dbReference>
<reference evidence="4" key="2">
    <citation type="submission" date="2023-06" db="EMBL/GenBank/DDBJ databases">
        <authorList>
            <person name="Swenson N.G."/>
            <person name="Wegrzyn J.L."/>
            <person name="Mcevoy S.L."/>
        </authorList>
    </citation>
    <scope>NUCLEOTIDE SEQUENCE</scope>
    <source>
        <strain evidence="4">NS2018</strain>
        <tissue evidence="4">Leaf</tissue>
    </source>
</reference>
<sequence length="243" mass="27946">MSTQKFIRAFSRIHTPSNPHQDTASNIVQALSYSSTEFLTHSHLPLAQLVLSNQRFSLHSYLQFFNFLCENPAHKPDLVFHLTLICRLYNVRKFTDIRFVLNCIANDVNLRTPVSNIVSFVENCTLDPIFVQKLCGMLFRVYTDNRMFKEAIDVFDYMEKSEIKIHEGCCMVLLLALRSCDKMDTCLSFFQRLVEANVEITVKSMMIVINGLCIRGEVERAKDLMEVMVTKGIEPDVLAYIPS</sequence>
<dbReference type="GO" id="GO:0006396">
    <property type="term" value="P:RNA processing"/>
    <property type="evidence" value="ECO:0007669"/>
    <property type="project" value="TreeGrafter"/>
</dbReference>
<dbReference type="Proteomes" id="UP001168877">
    <property type="component" value="Unassembled WGS sequence"/>
</dbReference>
<organism evidence="4 5">
    <name type="scientific">Acer saccharum</name>
    <name type="common">Sugar maple</name>
    <dbReference type="NCBI Taxonomy" id="4024"/>
    <lineage>
        <taxon>Eukaryota</taxon>
        <taxon>Viridiplantae</taxon>
        <taxon>Streptophyta</taxon>
        <taxon>Embryophyta</taxon>
        <taxon>Tracheophyta</taxon>
        <taxon>Spermatophyta</taxon>
        <taxon>Magnoliopsida</taxon>
        <taxon>eudicotyledons</taxon>
        <taxon>Gunneridae</taxon>
        <taxon>Pentapetalae</taxon>
        <taxon>rosids</taxon>
        <taxon>malvids</taxon>
        <taxon>Sapindales</taxon>
        <taxon>Sapindaceae</taxon>
        <taxon>Hippocastanoideae</taxon>
        <taxon>Acereae</taxon>
        <taxon>Acer</taxon>
    </lineage>
</organism>
<dbReference type="PANTHER" id="PTHR47934">
    <property type="entry name" value="PENTATRICOPEPTIDE REPEAT-CONTAINING PROTEIN PET309, MITOCHONDRIAL"/>
    <property type="match status" value="1"/>
</dbReference>
<dbReference type="Pfam" id="PF13041">
    <property type="entry name" value="PPR_2"/>
    <property type="match status" value="1"/>
</dbReference>
<gene>
    <name evidence="4" type="ORF">LWI29_014578</name>
</gene>
<comment type="similarity">
    <text evidence="1">Belongs to the PPR family. P subfamily.</text>
</comment>
<dbReference type="InterPro" id="IPR011990">
    <property type="entry name" value="TPR-like_helical_dom_sf"/>
</dbReference>
<evidence type="ECO:0000313" key="4">
    <source>
        <dbReference type="EMBL" id="KAK0589458.1"/>
    </source>
</evidence>
<dbReference type="PANTHER" id="PTHR47934:SF2">
    <property type="entry name" value="OS07G0671200 PROTEIN"/>
    <property type="match status" value="1"/>
</dbReference>
<protein>
    <recommendedName>
        <fullName evidence="6">Pentatricopeptide repeat-containing protein</fullName>
    </recommendedName>
</protein>
<dbReference type="GO" id="GO:0003729">
    <property type="term" value="F:mRNA binding"/>
    <property type="evidence" value="ECO:0007669"/>
    <property type="project" value="TreeGrafter"/>
</dbReference>
<evidence type="ECO:0000256" key="1">
    <source>
        <dbReference type="ARBA" id="ARBA00007626"/>
    </source>
</evidence>
<proteinExistence type="inferred from homology"/>
<dbReference type="Gene3D" id="1.25.40.10">
    <property type="entry name" value="Tetratricopeptide repeat domain"/>
    <property type="match status" value="1"/>
</dbReference>
<evidence type="ECO:0000256" key="2">
    <source>
        <dbReference type="ARBA" id="ARBA00022737"/>
    </source>
</evidence>
<evidence type="ECO:0008006" key="6">
    <source>
        <dbReference type="Google" id="ProtNLM"/>
    </source>
</evidence>
<keyword evidence="2" id="KW-0677">Repeat</keyword>
<dbReference type="AlphaFoldDB" id="A0AA39SCN1"/>
<comment type="caution">
    <text evidence="4">The sequence shown here is derived from an EMBL/GenBank/DDBJ whole genome shotgun (WGS) entry which is preliminary data.</text>
</comment>
<dbReference type="NCBIfam" id="TIGR00756">
    <property type="entry name" value="PPR"/>
    <property type="match status" value="2"/>
</dbReference>
<reference evidence="4" key="1">
    <citation type="journal article" date="2022" name="Plant J.">
        <title>Strategies of tolerance reflected in two North American maple genomes.</title>
        <authorList>
            <person name="McEvoy S.L."/>
            <person name="Sezen U.U."/>
            <person name="Trouern-Trend A."/>
            <person name="McMahon S.M."/>
            <person name="Schaberg P.G."/>
            <person name="Yang J."/>
            <person name="Wegrzyn J.L."/>
            <person name="Swenson N.G."/>
        </authorList>
    </citation>
    <scope>NUCLEOTIDE SEQUENCE</scope>
    <source>
        <strain evidence="4">NS2018</strain>
    </source>
</reference>
<name>A0AA39SCN1_ACESA</name>
<dbReference type="EMBL" id="JAUESC010000381">
    <property type="protein sequence ID" value="KAK0589458.1"/>
    <property type="molecule type" value="Genomic_DNA"/>
</dbReference>
<evidence type="ECO:0000256" key="3">
    <source>
        <dbReference type="PROSITE-ProRule" id="PRU00708"/>
    </source>
</evidence>
<dbReference type="GO" id="GO:0005739">
    <property type="term" value="C:mitochondrion"/>
    <property type="evidence" value="ECO:0007669"/>
    <property type="project" value="TreeGrafter"/>
</dbReference>
<dbReference type="InterPro" id="IPR051114">
    <property type="entry name" value="Mito_RNA_Proc_CCM1"/>
</dbReference>
<accession>A0AA39SCN1</accession>
<keyword evidence="5" id="KW-1185">Reference proteome</keyword>
<dbReference type="GO" id="GO:0007005">
    <property type="term" value="P:mitochondrion organization"/>
    <property type="evidence" value="ECO:0007669"/>
    <property type="project" value="TreeGrafter"/>
</dbReference>
<feature type="repeat" description="PPR" evidence="3">
    <location>
        <begin position="201"/>
        <end position="235"/>
    </location>
</feature>
<evidence type="ECO:0000313" key="5">
    <source>
        <dbReference type="Proteomes" id="UP001168877"/>
    </source>
</evidence>
<dbReference type="PROSITE" id="PS51375">
    <property type="entry name" value="PPR"/>
    <property type="match status" value="1"/>
</dbReference>